<dbReference type="EMBL" id="JBAPLV010000011">
    <property type="protein sequence ID" value="MEI4279049.1"/>
    <property type="molecule type" value="Genomic_DNA"/>
</dbReference>
<feature type="domain" description="RNA polymerase sigma-70 region 4" evidence="7">
    <location>
        <begin position="106"/>
        <end position="154"/>
    </location>
</feature>
<name>A0ABU8E5W9_9ACTN</name>
<proteinExistence type="inferred from homology"/>
<keyword evidence="4" id="KW-0238">DNA-binding</keyword>
<dbReference type="InterPro" id="IPR014284">
    <property type="entry name" value="RNA_pol_sigma-70_dom"/>
</dbReference>
<dbReference type="InterPro" id="IPR013325">
    <property type="entry name" value="RNA_pol_sigma_r2"/>
</dbReference>
<dbReference type="RefSeq" id="WP_225235235.1">
    <property type="nucleotide sequence ID" value="NZ_JBAPLV010000011.1"/>
</dbReference>
<dbReference type="InterPro" id="IPR036388">
    <property type="entry name" value="WH-like_DNA-bd_sf"/>
</dbReference>
<dbReference type="CDD" id="cd06171">
    <property type="entry name" value="Sigma70_r4"/>
    <property type="match status" value="1"/>
</dbReference>
<sequence>MTTTTRDEQFRAFVTDGRPQLLRTATLLTAGDRHLAEDLVQTVLTKLYVAWPAYQRAGNREGYVRRMLANALVDEHRRPWRRELRVAEVPEAATAERTEAGPVLGALRGLPPGMRAVLVFRFLHDLTVADTAAALGLSEGTVKSQTSKALDHLRRALGPATLSPATTRSPR</sequence>
<dbReference type="NCBIfam" id="TIGR02983">
    <property type="entry name" value="SigE-fam_strep"/>
    <property type="match status" value="1"/>
</dbReference>
<evidence type="ECO:0000256" key="3">
    <source>
        <dbReference type="ARBA" id="ARBA00023082"/>
    </source>
</evidence>
<keyword evidence="3" id="KW-0731">Sigma factor</keyword>
<dbReference type="InterPro" id="IPR014325">
    <property type="entry name" value="RNA_pol_sigma-E_actinobac"/>
</dbReference>
<evidence type="ECO:0000313" key="9">
    <source>
        <dbReference type="Proteomes" id="UP001373496"/>
    </source>
</evidence>
<evidence type="ECO:0000259" key="7">
    <source>
        <dbReference type="Pfam" id="PF04545"/>
    </source>
</evidence>
<dbReference type="PANTHER" id="PTHR43133">
    <property type="entry name" value="RNA POLYMERASE ECF-TYPE SIGMA FACTO"/>
    <property type="match status" value="1"/>
</dbReference>
<organism evidence="8 9">
    <name type="scientific">Klenkia terrae</name>
    <dbReference type="NCBI Taxonomy" id="1052259"/>
    <lineage>
        <taxon>Bacteria</taxon>
        <taxon>Bacillati</taxon>
        <taxon>Actinomycetota</taxon>
        <taxon>Actinomycetes</taxon>
        <taxon>Geodermatophilales</taxon>
        <taxon>Geodermatophilaceae</taxon>
        <taxon>Klenkia</taxon>
    </lineage>
</organism>
<keyword evidence="2" id="KW-0805">Transcription regulation</keyword>
<dbReference type="SUPFAM" id="SSF88659">
    <property type="entry name" value="Sigma3 and sigma4 domains of RNA polymerase sigma factors"/>
    <property type="match status" value="1"/>
</dbReference>
<dbReference type="InterPro" id="IPR039425">
    <property type="entry name" value="RNA_pol_sigma-70-like"/>
</dbReference>
<dbReference type="InterPro" id="IPR013324">
    <property type="entry name" value="RNA_pol_sigma_r3/r4-like"/>
</dbReference>
<keyword evidence="9" id="KW-1185">Reference proteome</keyword>
<evidence type="ECO:0000256" key="5">
    <source>
        <dbReference type="ARBA" id="ARBA00023163"/>
    </source>
</evidence>
<dbReference type="Proteomes" id="UP001373496">
    <property type="component" value="Unassembled WGS sequence"/>
</dbReference>
<dbReference type="Gene3D" id="1.10.10.10">
    <property type="entry name" value="Winged helix-like DNA-binding domain superfamily/Winged helix DNA-binding domain"/>
    <property type="match status" value="1"/>
</dbReference>
<dbReference type="NCBIfam" id="TIGR02937">
    <property type="entry name" value="sigma70-ECF"/>
    <property type="match status" value="1"/>
</dbReference>
<comment type="caution">
    <text evidence="8">The sequence shown here is derived from an EMBL/GenBank/DDBJ whole genome shotgun (WGS) entry which is preliminary data.</text>
</comment>
<keyword evidence="5" id="KW-0804">Transcription</keyword>
<dbReference type="SUPFAM" id="SSF88946">
    <property type="entry name" value="Sigma2 domain of RNA polymerase sigma factors"/>
    <property type="match status" value="1"/>
</dbReference>
<evidence type="ECO:0000259" key="6">
    <source>
        <dbReference type="Pfam" id="PF04542"/>
    </source>
</evidence>
<dbReference type="InterPro" id="IPR007627">
    <property type="entry name" value="RNA_pol_sigma70_r2"/>
</dbReference>
<comment type="similarity">
    <text evidence="1">Belongs to the sigma-70 factor family. ECF subfamily.</text>
</comment>
<protein>
    <submittedName>
        <fullName evidence="8">SigE family RNA polymerase sigma factor</fullName>
    </submittedName>
</protein>
<evidence type="ECO:0000256" key="4">
    <source>
        <dbReference type="ARBA" id="ARBA00023125"/>
    </source>
</evidence>
<feature type="domain" description="RNA polymerase sigma-70 region 2" evidence="6">
    <location>
        <begin position="16"/>
        <end position="81"/>
    </location>
</feature>
<evidence type="ECO:0000256" key="2">
    <source>
        <dbReference type="ARBA" id="ARBA00023015"/>
    </source>
</evidence>
<evidence type="ECO:0000313" key="8">
    <source>
        <dbReference type="EMBL" id="MEI4279049.1"/>
    </source>
</evidence>
<gene>
    <name evidence="8" type="ORF">UXQ13_11295</name>
</gene>
<dbReference type="InterPro" id="IPR007630">
    <property type="entry name" value="RNA_pol_sigma70_r4"/>
</dbReference>
<reference evidence="8 9" key="1">
    <citation type="submission" date="2024-03" db="EMBL/GenBank/DDBJ databases">
        <title>Draft genome sequence of Klenkia terrae.</title>
        <authorList>
            <person name="Duangmal K."/>
            <person name="Chantavorakit T."/>
        </authorList>
    </citation>
    <scope>NUCLEOTIDE SEQUENCE [LARGE SCALE GENOMIC DNA]</scope>
    <source>
        <strain evidence="8 9">JCM 17786</strain>
    </source>
</reference>
<dbReference type="PANTHER" id="PTHR43133:SF50">
    <property type="entry name" value="ECF RNA POLYMERASE SIGMA FACTOR SIGM"/>
    <property type="match status" value="1"/>
</dbReference>
<accession>A0ABU8E5W9</accession>
<dbReference type="Pfam" id="PF04542">
    <property type="entry name" value="Sigma70_r2"/>
    <property type="match status" value="1"/>
</dbReference>
<dbReference type="Pfam" id="PF04545">
    <property type="entry name" value="Sigma70_r4"/>
    <property type="match status" value="1"/>
</dbReference>
<evidence type="ECO:0000256" key="1">
    <source>
        <dbReference type="ARBA" id="ARBA00010641"/>
    </source>
</evidence>
<dbReference type="Gene3D" id="1.10.1740.10">
    <property type="match status" value="1"/>
</dbReference>